<dbReference type="OrthoDB" id="408631at2759"/>
<gene>
    <name evidence="3" type="ORF">F503_01805</name>
</gene>
<dbReference type="GO" id="GO:0016787">
    <property type="term" value="F:hydrolase activity"/>
    <property type="evidence" value="ECO:0007669"/>
    <property type="project" value="UniProtKB-KW"/>
</dbReference>
<dbReference type="OMA" id="CTHGFTH"/>
<evidence type="ECO:0000313" key="3">
    <source>
        <dbReference type="EMBL" id="EPE03915.1"/>
    </source>
</evidence>
<evidence type="ECO:0000256" key="1">
    <source>
        <dbReference type="ARBA" id="ARBA00022801"/>
    </source>
</evidence>
<proteinExistence type="predicted"/>
<reference evidence="3 4" key="1">
    <citation type="journal article" date="2013" name="BMC Genomics">
        <title>The genome and transcriptome of the pine saprophyte Ophiostoma piceae, and a comparison with the bark beetle-associated pine pathogen Grosmannia clavigera.</title>
        <authorList>
            <person name="Haridas S."/>
            <person name="Wang Y."/>
            <person name="Lim L."/>
            <person name="Massoumi Alamouti S."/>
            <person name="Jackman S."/>
            <person name="Docking R."/>
            <person name="Robertson G."/>
            <person name="Birol I."/>
            <person name="Bohlmann J."/>
            <person name="Breuil C."/>
        </authorList>
    </citation>
    <scope>NUCLEOTIDE SEQUENCE [LARGE SCALE GENOMIC DNA]</scope>
    <source>
        <strain evidence="3 4">UAMH 11346</strain>
    </source>
</reference>
<dbReference type="PANTHER" id="PTHR48081">
    <property type="entry name" value="AB HYDROLASE SUPERFAMILY PROTEIN C4A8.06C"/>
    <property type="match status" value="1"/>
</dbReference>
<protein>
    <submittedName>
        <fullName evidence="3">Alpha beta hydrolase fold protein</fullName>
    </submittedName>
</protein>
<dbReference type="VEuPathDB" id="FungiDB:F503_01805"/>
<dbReference type="EMBL" id="KE148164">
    <property type="protein sequence ID" value="EPE03915.1"/>
    <property type="molecule type" value="Genomic_DNA"/>
</dbReference>
<dbReference type="STRING" id="1262450.S3CT92"/>
<evidence type="ECO:0000313" key="4">
    <source>
        <dbReference type="Proteomes" id="UP000016923"/>
    </source>
</evidence>
<dbReference type="Pfam" id="PF07859">
    <property type="entry name" value="Abhydrolase_3"/>
    <property type="match status" value="1"/>
</dbReference>
<keyword evidence="1 3" id="KW-0378">Hydrolase</keyword>
<feature type="domain" description="Alpha/beta hydrolase fold-3" evidence="2">
    <location>
        <begin position="90"/>
        <end position="305"/>
    </location>
</feature>
<dbReference type="InterPro" id="IPR050300">
    <property type="entry name" value="GDXG_lipolytic_enzyme"/>
</dbReference>
<dbReference type="PANTHER" id="PTHR48081:SF8">
    <property type="entry name" value="ALPHA_BETA HYDROLASE FOLD-3 DOMAIN-CONTAINING PROTEIN-RELATED"/>
    <property type="match status" value="1"/>
</dbReference>
<name>S3CT92_OPHP1</name>
<dbReference type="SUPFAM" id="SSF53474">
    <property type="entry name" value="alpha/beta-Hydrolases"/>
    <property type="match status" value="1"/>
</dbReference>
<organism evidence="3 4">
    <name type="scientific">Ophiostoma piceae (strain UAMH 11346)</name>
    <name type="common">Sap stain fungus</name>
    <dbReference type="NCBI Taxonomy" id="1262450"/>
    <lineage>
        <taxon>Eukaryota</taxon>
        <taxon>Fungi</taxon>
        <taxon>Dikarya</taxon>
        <taxon>Ascomycota</taxon>
        <taxon>Pezizomycotina</taxon>
        <taxon>Sordariomycetes</taxon>
        <taxon>Sordariomycetidae</taxon>
        <taxon>Ophiostomatales</taxon>
        <taxon>Ophiostomataceae</taxon>
        <taxon>Ophiostoma</taxon>
    </lineage>
</organism>
<sequence length="379" mass="42445">MAETPIPITPLHPPFSWSDRIKFALGGYALYTLGKLGHYLYRLKGLFGAPANGPDLVKRYACRPMLEVLFFYPPSYDKAAGPEKQKLPTLLTIHGGGFVIGNPEDTNTWNHEFVRQKHETFVVSLNYRKAPRHPFPTAIHDLEALTLAILGDKSLPIDLDQVAIGGWSAGGNLAMAVSSLPSMQGRFRALVPVYPVTDFSIRTPEKILTRHYKPDIKGFRGRLRDFLSPVVPTFNWAYLPKNATPADVASPLLSTTHIPKESLPLYVFNISCELDMLSHEAWVMMSKLAGRPVPAEPKSGSSEAHAPGALILDDERFAFEERTENSSYKWLLVPDALHGFDMTFVHRFKKDPLYEDHMLKKGLCMALINEWLFSGPFKA</sequence>
<dbReference type="InterPro" id="IPR013094">
    <property type="entry name" value="AB_hydrolase_3"/>
</dbReference>
<evidence type="ECO:0000259" key="2">
    <source>
        <dbReference type="Pfam" id="PF07859"/>
    </source>
</evidence>
<dbReference type="InterPro" id="IPR029058">
    <property type="entry name" value="AB_hydrolase_fold"/>
</dbReference>
<dbReference type="AlphaFoldDB" id="S3CT92"/>
<dbReference type="Proteomes" id="UP000016923">
    <property type="component" value="Unassembled WGS sequence"/>
</dbReference>
<dbReference type="eggNOG" id="KOG1515">
    <property type="taxonomic scope" value="Eukaryota"/>
</dbReference>
<dbReference type="Gene3D" id="3.40.50.1820">
    <property type="entry name" value="alpha/beta hydrolase"/>
    <property type="match status" value="1"/>
</dbReference>
<keyword evidence="4" id="KW-1185">Reference proteome</keyword>
<dbReference type="HOGENOM" id="CLU_012494_3_1_1"/>
<accession>S3CT92</accession>